<proteinExistence type="predicted"/>
<dbReference type="InterPro" id="IPR004045">
    <property type="entry name" value="Glutathione_S-Trfase_N"/>
</dbReference>
<dbReference type="SUPFAM" id="SSF47616">
    <property type="entry name" value="GST C-terminal domain-like"/>
    <property type="match status" value="1"/>
</dbReference>
<accession>A0ABM0MWB5</accession>
<dbReference type="PANTHER" id="PTHR11571:SF150">
    <property type="entry name" value="GLUTATHIONE S-TRANSFERASE"/>
    <property type="match status" value="1"/>
</dbReference>
<evidence type="ECO:0000259" key="1">
    <source>
        <dbReference type="PROSITE" id="PS50404"/>
    </source>
</evidence>
<dbReference type="Gene3D" id="1.20.1050.10">
    <property type="match status" value="1"/>
</dbReference>
<dbReference type="InterPro" id="IPR050213">
    <property type="entry name" value="GST_superfamily"/>
</dbReference>
<dbReference type="InterPro" id="IPR036282">
    <property type="entry name" value="Glutathione-S-Trfase_C_sf"/>
</dbReference>
<evidence type="ECO:0000313" key="2">
    <source>
        <dbReference type="Proteomes" id="UP000694865"/>
    </source>
</evidence>
<dbReference type="PROSITE" id="PS50404">
    <property type="entry name" value="GST_NTER"/>
    <property type="match status" value="1"/>
</dbReference>
<dbReference type="InterPro" id="IPR036249">
    <property type="entry name" value="Thioredoxin-like_sf"/>
</dbReference>
<dbReference type="GeneID" id="102804400"/>
<name>A0ABM0MWB5_SACKO</name>
<dbReference type="RefSeq" id="XP_006824306.1">
    <property type="nucleotide sequence ID" value="XM_006824243.1"/>
</dbReference>
<sequence>FPFQRAPILEVDGVTIADSQAIARFLARRHGLYADDVFDQARIDMITATVQDMYQKLNDIWEAEENKKQELMEKCYTNIFPVYLQGLECVLKENNGGNGFFCWRK</sequence>
<gene>
    <name evidence="3" type="primary">LOC102804400</name>
</gene>
<feature type="non-terminal residue" evidence="3">
    <location>
        <position position="105"/>
    </location>
</feature>
<evidence type="ECO:0000313" key="3">
    <source>
        <dbReference type="RefSeq" id="XP_006824306.1"/>
    </source>
</evidence>
<keyword evidence="2" id="KW-1185">Reference proteome</keyword>
<dbReference type="Gene3D" id="3.40.30.10">
    <property type="entry name" value="Glutaredoxin"/>
    <property type="match status" value="1"/>
</dbReference>
<reference evidence="3" key="1">
    <citation type="submission" date="2025-08" db="UniProtKB">
        <authorList>
            <consortium name="RefSeq"/>
        </authorList>
    </citation>
    <scope>IDENTIFICATION</scope>
    <source>
        <tissue evidence="3">Testes</tissue>
    </source>
</reference>
<protein>
    <submittedName>
        <fullName evidence="3">Glutathione S-transferase-like</fullName>
    </submittedName>
</protein>
<feature type="domain" description="GST N-terminal" evidence="1">
    <location>
        <begin position="1"/>
        <end position="34"/>
    </location>
</feature>
<dbReference type="Proteomes" id="UP000694865">
    <property type="component" value="Unplaced"/>
</dbReference>
<feature type="non-terminal residue" evidence="3">
    <location>
        <position position="1"/>
    </location>
</feature>
<dbReference type="PANTHER" id="PTHR11571">
    <property type="entry name" value="GLUTATHIONE S-TRANSFERASE"/>
    <property type="match status" value="1"/>
</dbReference>
<organism evidence="2 3">
    <name type="scientific">Saccoglossus kowalevskii</name>
    <name type="common">Acorn worm</name>
    <dbReference type="NCBI Taxonomy" id="10224"/>
    <lineage>
        <taxon>Eukaryota</taxon>
        <taxon>Metazoa</taxon>
        <taxon>Hemichordata</taxon>
        <taxon>Enteropneusta</taxon>
        <taxon>Harrimaniidae</taxon>
        <taxon>Saccoglossus</taxon>
    </lineage>
</organism>
<dbReference type="SUPFAM" id="SSF52833">
    <property type="entry name" value="Thioredoxin-like"/>
    <property type="match status" value="1"/>
</dbReference>